<dbReference type="PROSITE" id="PS51767">
    <property type="entry name" value="PEPTIDASE_A1"/>
    <property type="match status" value="1"/>
</dbReference>
<organism evidence="3 4">
    <name type="scientific">Hydnomerulius pinastri MD-312</name>
    <dbReference type="NCBI Taxonomy" id="994086"/>
    <lineage>
        <taxon>Eukaryota</taxon>
        <taxon>Fungi</taxon>
        <taxon>Dikarya</taxon>
        <taxon>Basidiomycota</taxon>
        <taxon>Agaricomycotina</taxon>
        <taxon>Agaricomycetes</taxon>
        <taxon>Agaricomycetidae</taxon>
        <taxon>Boletales</taxon>
        <taxon>Boletales incertae sedis</taxon>
        <taxon>Leucogyrophana</taxon>
    </lineage>
</organism>
<dbReference type="HOGENOM" id="CLU_1875707_0_0_1"/>
<name>A0A0C9V0Y2_9AGAM</name>
<dbReference type="Proteomes" id="UP000053820">
    <property type="component" value="Unassembled WGS sequence"/>
</dbReference>
<evidence type="ECO:0000259" key="2">
    <source>
        <dbReference type="PROSITE" id="PS51767"/>
    </source>
</evidence>
<dbReference type="InterPro" id="IPR001461">
    <property type="entry name" value="Aspartic_peptidase_A1"/>
</dbReference>
<accession>A0A0C9V0Y2</accession>
<dbReference type="GO" id="GO:0006508">
    <property type="term" value="P:proteolysis"/>
    <property type="evidence" value="ECO:0007669"/>
    <property type="project" value="InterPro"/>
</dbReference>
<dbReference type="PANTHER" id="PTHR47966">
    <property type="entry name" value="BETA-SITE APP-CLEAVING ENZYME, ISOFORM A-RELATED"/>
    <property type="match status" value="1"/>
</dbReference>
<proteinExistence type="inferred from homology"/>
<feature type="domain" description="Peptidase A1" evidence="2">
    <location>
        <begin position="1"/>
        <end position="136"/>
    </location>
</feature>
<dbReference type="OrthoDB" id="3267271at2759"/>
<dbReference type="EMBL" id="KN839904">
    <property type="protein sequence ID" value="KIJ58919.1"/>
    <property type="molecule type" value="Genomic_DNA"/>
</dbReference>
<dbReference type="InterPro" id="IPR033121">
    <property type="entry name" value="PEPTIDASE_A1"/>
</dbReference>
<dbReference type="AlphaFoldDB" id="A0A0C9V0Y2"/>
<dbReference type="SUPFAM" id="SSF50630">
    <property type="entry name" value="Acid proteases"/>
    <property type="match status" value="1"/>
</dbReference>
<gene>
    <name evidence="3" type="ORF">HYDPIDRAFT_118958</name>
</gene>
<sequence length="136" mass="14400">MAFKSSSDYNANPVFQTLVADGKTDNSVLTFKLASSGSELYIGRTNCDLYTGDFTYVDVAQEGYWEVNMDGVVVNGKTVLISIDSIIDTGTTIIVGQPFDVATLYKAIGGTDASSTAGDGFYTCTILSSCSSMSFS</sequence>
<protein>
    <recommendedName>
        <fullName evidence="2">Peptidase A1 domain-containing protein</fullName>
    </recommendedName>
</protein>
<evidence type="ECO:0000313" key="3">
    <source>
        <dbReference type="EMBL" id="KIJ58919.1"/>
    </source>
</evidence>
<dbReference type="GO" id="GO:0004190">
    <property type="term" value="F:aspartic-type endopeptidase activity"/>
    <property type="evidence" value="ECO:0007669"/>
    <property type="project" value="InterPro"/>
</dbReference>
<evidence type="ECO:0000313" key="4">
    <source>
        <dbReference type="Proteomes" id="UP000053820"/>
    </source>
</evidence>
<dbReference type="PANTHER" id="PTHR47966:SF51">
    <property type="entry name" value="BETA-SITE APP-CLEAVING ENZYME, ISOFORM A-RELATED"/>
    <property type="match status" value="1"/>
</dbReference>
<evidence type="ECO:0000256" key="1">
    <source>
        <dbReference type="ARBA" id="ARBA00007447"/>
    </source>
</evidence>
<comment type="similarity">
    <text evidence="1">Belongs to the peptidase A1 family.</text>
</comment>
<dbReference type="Gene3D" id="2.40.70.10">
    <property type="entry name" value="Acid Proteases"/>
    <property type="match status" value="1"/>
</dbReference>
<keyword evidence="4" id="KW-1185">Reference proteome</keyword>
<reference evidence="3 4" key="1">
    <citation type="submission" date="2014-04" db="EMBL/GenBank/DDBJ databases">
        <title>Evolutionary Origins and Diversification of the Mycorrhizal Mutualists.</title>
        <authorList>
            <consortium name="DOE Joint Genome Institute"/>
            <consortium name="Mycorrhizal Genomics Consortium"/>
            <person name="Kohler A."/>
            <person name="Kuo A."/>
            <person name="Nagy L.G."/>
            <person name="Floudas D."/>
            <person name="Copeland A."/>
            <person name="Barry K.W."/>
            <person name="Cichocki N."/>
            <person name="Veneault-Fourrey C."/>
            <person name="LaButti K."/>
            <person name="Lindquist E.A."/>
            <person name="Lipzen A."/>
            <person name="Lundell T."/>
            <person name="Morin E."/>
            <person name="Murat C."/>
            <person name="Riley R."/>
            <person name="Ohm R."/>
            <person name="Sun H."/>
            <person name="Tunlid A."/>
            <person name="Henrissat B."/>
            <person name="Grigoriev I.V."/>
            <person name="Hibbett D.S."/>
            <person name="Martin F."/>
        </authorList>
    </citation>
    <scope>NUCLEOTIDE SEQUENCE [LARGE SCALE GENOMIC DNA]</scope>
    <source>
        <strain evidence="3 4">MD-312</strain>
    </source>
</reference>
<dbReference type="InterPro" id="IPR021109">
    <property type="entry name" value="Peptidase_aspartic_dom_sf"/>
</dbReference>
<dbReference type="Pfam" id="PF00026">
    <property type="entry name" value="Asp"/>
    <property type="match status" value="1"/>
</dbReference>